<dbReference type="STRING" id="6265.A0A0B2V253"/>
<organism evidence="2 3">
    <name type="scientific">Toxocara canis</name>
    <name type="common">Canine roundworm</name>
    <dbReference type="NCBI Taxonomy" id="6265"/>
    <lineage>
        <taxon>Eukaryota</taxon>
        <taxon>Metazoa</taxon>
        <taxon>Ecdysozoa</taxon>
        <taxon>Nematoda</taxon>
        <taxon>Chromadorea</taxon>
        <taxon>Rhabditida</taxon>
        <taxon>Spirurina</taxon>
        <taxon>Ascaridomorpha</taxon>
        <taxon>Ascaridoidea</taxon>
        <taxon>Toxocaridae</taxon>
        <taxon>Toxocara</taxon>
    </lineage>
</organism>
<name>A0A0B2V253_TOXCA</name>
<dbReference type="GO" id="GO:0020037">
    <property type="term" value="F:heme binding"/>
    <property type="evidence" value="ECO:0007669"/>
    <property type="project" value="InterPro"/>
</dbReference>
<feature type="compositionally biased region" description="Polar residues" evidence="1">
    <location>
        <begin position="260"/>
        <end position="274"/>
    </location>
</feature>
<keyword evidence="3" id="KW-1185">Reference proteome</keyword>
<reference evidence="2 3" key="1">
    <citation type="submission" date="2014-11" db="EMBL/GenBank/DDBJ databases">
        <title>Genetic blueprint of the zoonotic pathogen Toxocara canis.</title>
        <authorList>
            <person name="Zhu X.-Q."/>
            <person name="Korhonen P.K."/>
            <person name="Cai H."/>
            <person name="Young N.D."/>
            <person name="Nejsum P."/>
            <person name="von Samson-Himmelstjerna G."/>
            <person name="Boag P.R."/>
            <person name="Tan P."/>
            <person name="Li Q."/>
            <person name="Min J."/>
            <person name="Yang Y."/>
            <person name="Wang X."/>
            <person name="Fang X."/>
            <person name="Hall R.S."/>
            <person name="Hofmann A."/>
            <person name="Sternberg P.W."/>
            <person name="Jex A.R."/>
            <person name="Gasser R.B."/>
        </authorList>
    </citation>
    <scope>NUCLEOTIDE SEQUENCE [LARGE SCALE GENOMIC DNA]</scope>
    <source>
        <strain evidence="2">PN_DK_2014</strain>
    </source>
</reference>
<dbReference type="AlphaFoldDB" id="A0A0B2V253"/>
<gene>
    <name evidence="2" type="ORF">Tcan_11694</name>
</gene>
<evidence type="ECO:0000313" key="3">
    <source>
        <dbReference type="Proteomes" id="UP000031036"/>
    </source>
</evidence>
<evidence type="ECO:0000256" key="1">
    <source>
        <dbReference type="SAM" id="MobiDB-lite"/>
    </source>
</evidence>
<protein>
    <recommendedName>
        <fullName evidence="4">Globin family profile domain-containing protein</fullName>
    </recommendedName>
</protein>
<dbReference type="Proteomes" id="UP000031036">
    <property type="component" value="Unassembled WGS sequence"/>
</dbReference>
<dbReference type="InterPro" id="IPR009050">
    <property type="entry name" value="Globin-like_sf"/>
</dbReference>
<dbReference type="OMA" id="FSQECVR"/>
<accession>A0A0B2V253</accession>
<dbReference type="GO" id="GO:0019825">
    <property type="term" value="F:oxygen binding"/>
    <property type="evidence" value="ECO:0007669"/>
    <property type="project" value="InterPro"/>
</dbReference>
<dbReference type="EMBL" id="JPKZ01002673">
    <property type="protein sequence ID" value="KHN75559.1"/>
    <property type="molecule type" value="Genomic_DNA"/>
</dbReference>
<dbReference type="OrthoDB" id="5857092at2759"/>
<dbReference type="InterPro" id="IPR044399">
    <property type="entry name" value="Mb-like_M"/>
</dbReference>
<evidence type="ECO:0000313" key="2">
    <source>
        <dbReference type="EMBL" id="KHN75559.1"/>
    </source>
</evidence>
<dbReference type="CDD" id="cd01040">
    <property type="entry name" value="Mb-like"/>
    <property type="match status" value="1"/>
</dbReference>
<dbReference type="InterPro" id="IPR012292">
    <property type="entry name" value="Globin/Proto"/>
</dbReference>
<feature type="region of interest" description="Disordered" evidence="1">
    <location>
        <begin position="254"/>
        <end position="274"/>
    </location>
</feature>
<comment type="caution">
    <text evidence="2">The sequence shown here is derived from an EMBL/GenBank/DDBJ whole genome shotgun (WGS) entry which is preliminary data.</text>
</comment>
<proteinExistence type="predicted"/>
<dbReference type="SUPFAM" id="SSF46458">
    <property type="entry name" value="Globin-like"/>
    <property type="match status" value="1"/>
</dbReference>
<evidence type="ECO:0008006" key="4">
    <source>
        <dbReference type="Google" id="ProtNLM"/>
    </source>
</evidence>
<dbReference type="Gene3D" id="1.10.490.10">
    <property type="entry name" value="Globins"/>
    <property type="match status" value="1"/>
</dbReference>
<sequence length="384" mass="42966">MMRIKEAIQRRRLIQEMNDDWNAYEEELADEPSTFGTLYPKTSFAGNRSQPAAQCEEDQGSTNSINAELALQRFAQSLNAKMNTLQKRALRITWKRLSEAPRTSGRGTINIMEKVFEKMVERCSDMMPIFYRSAFLSCVEDKKRSRKSFHPQRTIATIRDHAHLLADFIGDILCSMFDTPLQRSPLDPQSIARTHLRLEPLGFQRQLWDLFGETLAEVMFSQECVRAYPHAASAWSMLSVALSDSFHAASKKSKISSASMPDNNGNASASSSTQRIGDYRVNNECCLDTEAASCSVGITLANMPHVASTAHATGSCVSAVASLTTRRRSIPPERVHSSSAPARISNYRHNRSLKHTSQSERHNDNMCQPMPTCPLDNDARVTTV</sequence>